<dbReference type="Gene3D" id="3.40.50.620">
    <property type="entry name" value="HUPs"/>
    <property type="match status" value="1"/>
</dbReference>
<feature type="compositionally biased region" description="Low complexity" evidence="1">
    <location>
        <begin position="415"/>
        <end position="424"/>
    </location>
</feature>
<evidence type="ECO:0000256" key="1">
    <source>
        <dbReference type="SAM" id="MobiDB-lite"/>
    </source>
</evidence>
<dbReference type="EMBL" id="JACWUS010000005">
    <property type="protein sequence ID" value="MBD2829888.1"/>
    <property type="molecule type" value="Genomic_DNA"/>
</dbReference>
<dbReference type="InterPro" id="IPR014729">
    <property type="entry name" value="Rossmann-like_a/b/a_fold"/>
</dbReference>
<feature type="domain" description="Microcin J25-processing protein McjB C-terminal" evidence="3">
    <location>
        <begin position="579"/>
        <end position="682"/>
    </location>
</feature>
<feature type="domain" description="Asparagine synthetase" evidence="2">
    <location>
        <begin position="49"/>
        <end position="206"/>
    </location>
</feature>
<evidence type="ECO:0000313" key="4">
    <source>
        <dbReference type="EMBL" id="MBD2829888.1"/>
    </source>
</evidence>
<dbReference type="Pfam" id="PF13471">
    <property type="entry name" value="Transglut_core3"/>
    <property type="match status" value="1"/>
</dbReference>
<evidence type="ECO:0000259" key="2">
    <source>
        <dbReference type="Pfam" id="PF00733"/>
    </source>
</evidence>
<comment type="caution">
    <text evidence="4">The sequence shown here is derived from an EMBL/GenBank/DDBJ whole genome shotgun (WGS) entry which is preliminary data.</text>
</comment>
<reference evidence="4" key="1">
    <citation type="journal article" date="2020" name="PLoS ONE">
        <title>Isolation and characterization of Streptomyces bacteriophages and Streptomyces strains encoding biosynthetic arsenals: Streptomyces strains and phages for antibiotic discovery.</title>
        <authorList>
            <person name="Montano E.T."/>
            <person name="Nideffer J.F."/>
            <person name="Brumage L."/>
            <person name="Erb M."/>
            <person name="Derman A.I."/>
            <person name="Davis J.P."/>
            <person name="Estrada E."/>
            <person name="Fu S."/>
            <person name="Le D."/>
            <person name="Vuppala A."/>
            <person name="Tran C."/>
            <person name="Luterstein E."/>
            <person name="Lakkaraju S."/>
            <person name="Panchagnula S."/>
            <person name="Ren C."/>
            <person name="Doan J."/>
            <person name="Tran S."/>
            <person name="Soriano J."/>
            <person name="Fujita Y."/>
            <person name="Gutala P."/>
            <person name="Fujii Q."/>
            <person name="Lee M."/>
            <person name="Bui A."/>
            <person name="Villarreal C."/>
            <person name="Shing S.R."/>
            <person name="Kim S."/>
            <person name="Freeman D."/>
            <person name="Racha V."/>
            <person name="Ho A."/>
            <person name="Kumar P."/>
            <person name="Falah K."/>
            <person name="Dawson T."/>
            <person name="Enustun E."/>
            <person name="Prichard A."/>
            <person name="Gomez A."/>
            <person name="Khanna K."/>
            <person name="Trigg S."/>
            <person name="Fernandez L."/>
            <person name="Pogliano K."/>
            <person name="Pogliano J."/>
        </authorList>
    </citation>
    <scope>NUCLEOTIDE SEQUENCE</scope>
    <source>
        <strain evidence="4">QF2</strain>
    </source>
</reference>
<gene>
    <name evidence="4" type="ORF">ID875_21205</name>
</gene>
<dbReference type="Pfam" id="PF00733">
    <property type="entry name" value="Asn_synthase"/>
    <property type="match status" value="1"/>
</dbReference>
<sequence>MEPGTDGWFEGVHRVPPGSALVCAPGRPPAVQRLPVPARRSFADAAEGLRLALPDAVGRRALAAGPVSSDLSGGVDSSAITCLAAAHTDLTAITYTDAAMAGQDDARYAAEIAAALPALTRHLVDGRRTGSRHFDELTDPGRVPFTDTPALGIGMLGILSAQLAPAVAASSTGHLTGWGGDNVLDAPPSPADRFRSGARAAALRDAQHFARNRRSAAHPVLAAVLAAGRGSHPKALSGLAATVLDHPDPRVLPDAADAARWCGQLGAARWLTSAGRTALAAFIGARAQNADPAPGPGALRERLALEATGAEHANLDTISRARWGCRCTPRSSTPGSSTSASPSPVGAAPPRRLQTPGPRRPHRPRPPPGPDPPYQDRVHRRLRRTAVQRPRTARAAGPIGAGRVRTHRPDRRAHLPGPDGPRLPGRSREPAHTHRRRALARQPPRTPRRVVGADSDPGGPAMTAPPLHAARGPAGAAVLDLATGRWTILDPIAAGLLDWPTAPAERAAAIEEATARWATTTGTDPGLARAALTAAAADLDRLRAGRPVHHSPPGPPPAVRFTPDTRPAPHARAAAAAALAAALLLLRYLPIRHVAAVARAASRLPGRPARVRDAEAMVTAVRAAGRWWPGRVACLEESLAAHLAGALTGRRVHWVLGARFAPQGAHAWTEAEHHVVGQEETDRLWPYLPVLTVPDSNR</sequence>
<proteinExistence type="predicted"/>
<dbReference type="InterPro" id="IPR001962">
    <property type="entry name" value="Asn_synthase"/>
</dbReference>
<evidence type="ECO:0000259" key="3">
    <source>
        <dbReference type="Pfam" id="PF13471"/>
    </source>
</evidence>
<name>A0A927BLG8_STRGL</name>
<protein>
    <submittedName>
        <fullName evidence="4">Lasso peptide biosynthesis B2 protein</fullName>
    </submittedName>
</protein>
<organism evidence="4">
    <name type="scientific">Streptomyces globisporus</name>
    <dbReference type="NCBI Taxonomy" id="1908"/>
    <lineage>
        <taxon>Bacteria</taxon>
        <taxon>Bacillati</taxon>
        <taxon>Actinomycetota</taxon>
        <taxon>Actinomycetes</taxon>
        <taxon>Kitasatosporales</taxon>
        <taxon>Streptomycetaceae</taxon>
        <taxon>Streptomyces</taxon>
    </lineage>
</organism>
<dbReference type="GO" id="GO:0006529">
    <property type="term" value="P:asparagine biosynthetic process"/>
    <property type="evidence" value="ECO:0007669"/>
    <property type="project" value="InterPro"/>
</dbReference>
<accession>A0A927BLG8</accession>
<feature type="region of interest" description="Disordered" evidence="1">
    <location>
        <begin position="326"/>
        <end position="470"/>
    </location>
</feature>
<dbReference type="SUPFAM" id="SSF52402">
    <property type="entry name" value="Adenine nucleotide alpha hydrolases-like"/>
    <property type="match status" value="1"/>
</dbReference>
<dbReference type="GO" id="GO:0004066">
    <property type="term" value="F:asparagine synthase (glutamine-hydrolyzing) activity"/>
    <property type="evidence" value="ECO:0007669"/>
    <property type="project" value="InterPro"/>
</dbReference>
<dbReference type="InterPro" id="IPR032708">
    <property type="entry name" value="McjB_C"/>
</dbReference>
<dbReference type="AlphaFoldDB" id="A0A927BLG8"/>
<feature type="compositionally biased region" description="Low complexity" evidence="1">
    <location>
        <begin position="328"/>
        <end position="352"/>
    </location>
</feature>
<dbReference type="InterPro" id="IPR053521">
    <property type="entry name" value="McjB-like"/>
</dbReference>
<dbReference type="NCBIfam" id="NF033537">
    <property type="entry name" value="lasso_biosyn_B2"/>
    <property type="match status" value="1"/>
</dbReference>